<name>A0ACB0ZN92_MELEN</name>
<gene>
    <name evidence="1" type="ORF">MENTE1834_LOCUS27581</name>
</gene>
<organism evidence="1 2">
    <name type="scientific">Meloidogyne enterolobii</name>
    <name type="common">Root-knot nematode worm</name>
    <name type="synonym">Meloidogyne mayaguensis</name>
    <dbReference type="NCBI Taxonomy" id="390850"/>
    <lineage>
        <taxon>Eukaryota</taxon>
        <taxon>Metazoa</taxon>
        <taxon>Ecdysozoa</taxon>
        <taxon>Nematoda</taxon>
        <taxon>Chromadorea</taxon>
        <taxon>Rhabditida</taxon>
        <taxon>Tylenchina</taxon>
        <taxon>Tylenchomorpha</taxon>
        <taxon>Tylenchoidea</taxon>
        <taxon>Meloidogynidae</taxon>
        <taxon>Meloidogyninae</taxon>
        <taxon>Meloidogyne</taxon>
    </lineage>
</organism>
<dbReference type="EMBL" id="CAVMJV010000041">
    <property type="protein sequence ID" value="CAK5080409.1"/>
    <property type="molecule type" value="Genomic_DNA"/>
</dbReference>
<evidence type="ECO:0000313" key="2">
    <source>
        <dbReference type="Proteomes" id="UP001497535"/>
    </source>
</evidence>
<accession>A0ACB0ZN92</accession>
<comment type="caution">
    <text evidence="1">The sequence shown here is derived from an EMBL/GenBank/DDBJ whole genome shotgun (WGS) entry which is preliminary data.</text>
</comment>
<keyword evidence="2" id="KW-1185">Reference proteome</keyword>
<protein>
    <submittedName>
        <fullName evidence="1">Uncharacterized protein</fullName>
    </submittedName>
</protein>
<dbReference type="Proteomes" id="UP001497535">
    <property type="component" value="Unassembled WGS sequence"/>
</dbReference>
<evidence type="ECO:0000313" key="1">
    <source>
        <dbReference type="EMBL" id="CAK5080409.1"/>
    </source>
</evidence>
<proteinExistence type="predicted"/>
<reference evidence="1" key="1">
    <citation type="submission" date="2023-11" db="EMBL/GenBank/DDBJ databases">
        <authorList>
            <person name="Poullet M."/>
        </authorList>
    </citation>
    <scope>NUCLEOTIDE SEQUENCE</scope>
    <source>
        <strain evidence="1">E1834</strain>
    </source>
</reference>
<sequence length="73" mass="8873">MNLVLERISQSLLMEISKKKLLDFMKKKGRKERKGEVIVMMLMKLLRMRSKKFLMRKEGKLVMMNLKLEMRKE</sequence>